<dbReference type="PANTHER" id="PTHR34351">
    <property type="entry name" value="SLR1927 PROTEIN-RELATED"/>
    <property type="match status" value="1"/>
</dbReference>
<evidence type="ECO:0000313" key="4">
    <source>
        <dbReference type="Proteomes" id="UP001163096"/>
    </source>
</evidence>
<dbReference type="AlphaFoldDB" id="A0A9X9T6U7"/>
<dbReference type="PANTHER" id="PTHR34351:SF1">
    <property type="entry name" value="SLR1927 PROTEIN"/>
    <property type="match status" value="1"/>
</dbReference>
<name>A0A9X9T6U7_METOG</name>
<reference evidence="3" key="1">
    <citation type="submission" date="2022-11" db="EMBL/GenBank/DDBJ databases">
        <title>Complete genome sequence of Methanogenium organophilum DSM 3596.</title>
        <authorList>
            <person name="Chen S.-C."/>
            <person name="Lai S.-J."/>
            <person name="You Y.-T."/>
        </authorList>
    </citation>
    <scope>NUCLEOTIDE SEQUENCE</scope>
    <source>
        <strain evidence="3">DSM 3596</strain>
    </source>
</reference>
<keyword evidence="1" id="KW-0812">Transmembrane</keyword>
<dbReference type="Pfam" id="PF01882">
    <property type="entry name" value="DUF58"/>
    <property type="match status" value="1"/>
</dbReference>
<gene>
    <name evidence="3" type="ORF">OU421_09715</name>
</gene>
<feature type="domain" description="DUF58" evidence="2">
    <location>
        <begin position="181"/>
        <end position="223"/>
    </location>
</feature>
<keyword evidence="1" id="KW-1133">Transmembrane helix</keyword>
<keyword evidence="4" id="KW-1185">Reference proteome</keyword>
<organism evidence="3 4">
    <name type="scientific">Methanogenium organophilum</name>
    <dbReference type="NCBI Taxonomy" id="2199"/>
    <lineage>
        <taxon>Archaea</taxon>
        <taxon>Methanobacteriati</taxon>
        <taxon>Methanobacteriota</taxon>
        <taxon>Stenosarchaea group</taxon>
        <taxon>Methanomicrobia</taxon>
        <taxon>Methanomicrobiales</taxon>
        <taxon>Methanomicrobiaceae</taxon>
        <taxon>Methanogenium</taxon>
    </lineage>
</organism>
<protein>
    <submittedName>
        <fullName evidence="3">DUF58 domain-containing protein</fullName>
    </submittedName>
</protein>
<evidence type="ECO:0000259" key="2">
    <source>
        <dbReference type="Pfam" id="PF01882"/>
    </source>
</evidence>
<dbReference type="EMBL" id="CP113361">
    <property type="protein sequence ID" value="WAI00698.1"/>
    <property type="molecule type" value="Genomic_DNA"/>
</dbReference>
<keyword evidence="1" id="KW-0472">Membrane</keyword>
<evidence type="ECO:0000256" key="1">
    <source>
        <dbReference type="SAM" id="Phobius"/>
    </source>
</evidence>
<evidence type="ECO:0000313" key="3">
    <source>
        <dbReference type="EMBL" id="WAI00698.1"/>
    </source>
</evidence>
<proteinExistence type="predicted"/>
<sequence length="409" mass="45748">MVSAWIFDDPSFFFTGGALWLFPLLSLHTSISAARKAALSMTGERDTKERFSRSGTRINMTTTLTSHIQPGYLLEVEDILPDSATDIIGKTTGTIPNGGGTCTLQYSFRLLAHGTIHPGGVTLRCSNSFFTIEVPVQKPSLQDPALFVFPEKGQQYESSGGYGDRETMRRTPIKSAGVRSFREFRQGDNMRDIDWKMTARYGTRYVREHTGSEGGTAALVIDLPIDTGAVTEQMFSGMRKAVIQRVADILDRRDSSMMIVLSGYQIVAVRDIVPGADVLHELSDTLTPKKRQFSLFRAYSPIMLAARMRKAGGEMPLSPAALRATETFAKSAERLKFEETFYRVLSSSHDTEIHCYTTGIGDMSHIWSMATSAYALHRPVRIFLPEETFREDIRKEAEFFNVRSFEVIQ</sequence>
<dbReference type="Proteomes" id="UP001163096">
    <property type="component" value="Chromosome"/>
</dbReference>
<dbReference type="InterPro" id="IPR002881">
    <property type="entry name" value="DUF58"/>
</dbReference>
<accession>A0A9X9T6U7</accession>
<dbReference type="RefSeq" id="WP_268185903.1">
    <property type="nucleotide sequence ID" value="NZ_CP113361.1"/>
</dbReference>
<feature type="transmembrane region" description="Helical" evidence="1">
    <location>
        <begin position="12"/>
        <end position="31"/>
    </location>
</feature>
<dbReference type="GeneID" id="76835379"/>
<dbReference type="KEGG" id="mou:OU421_09715"/>